<keyword evidence="2" id="KW-1185">Reference proteome</keyword>
<protein>
    <submittedName>
        <fullName evidence="1">Uncharacterized protein</fullName>
    </submittedName>
</protein>
<dbReference type="eggNOG" id="ENOG502Z873">
    <property type="taxonomic scope" value="Bacteria"/>
</dbReference>
<dbReference type="KEGG" id="stax:MC45_08230"/>
<reference evidence="1 2" key="1">
    <citation type="submission" date="2014-09" db="EMBL/GenBank/DDBJ databases">
        <title>Using Illumina technology Improving SMRT sequencing Genome Assembly by RASTools.</title>
        <authorList>
            <person name="Zhou Y."/>
            <person name="Ma T."/>
            <person name="Liu T."/>
        </authorList>
    </citation>
    <scope>NUCLEOTIDE SEQUENCE [LARGE SCALE GENOMIC DNA]</scope>
    <source>
        <strain evidence="1 2">ATCC 55669</strain>
    </source>
</reference>
<sequence length="329" mass="36133">MIGIGGRRSSHIAAIVVAFAAWPDAAAARPAAAAVQADYGDQARDHAAILAMAGTFKVTFDMRETTPLVAGYTPYPAKISGGHELVRAIVDTPDHVVLQHLLVVADGNGKTMVIKHWRQDWTFQPAHVLTYVAPGRWTLRPVPEAERRGAWSQTVWQTDDSPRYGGIGRWRYDDGATRWTSDETRRPLARRDATRGVPYDHYLGTNRHVLTPNGWVHEQDNAKIGSKDGRPATFVHEYVVNSYVPARDFPVAAAEDYWAKTHDYWAIVRAEWDAAIARDGGLALGEVADSGSVTGHQLMLLADDIVHGDATTAAASEEARDLIRGATRR</sequence>
<evidence type="ECO:0000313" key="2">
    <source>
        <dbReference type="Proteomes" id="UP000033200"/>
    </source>
</evidence>
<gene>
    <name evidence="1" type="ORF">MC45_08230</name>
</gene>
<dbReference type="RefSeq" id="WP_038661714.1">
    <property type="nucleotide sequence ID" value="NZ_CP009571.1"/>
</dbReference>
<dbReference type="HOGENOM" id="CLU_059542_0_0_5"/>
<organism evidence="1 2">
    <name type="scientific">Sphingomonas taxi</name>
    <dbReference type="NCBI Taxonomy" id="1549858"/>
    <lineage>
        <taxon>Bacteria</taxon>
        <taxon>Pseudomonadati</taxon>
        <taxon>Pseudomonadota</taxon>
        <taxon>Alphaproteobacteria</taxon>
        <taxon>Sphingomonadales</taxon>
        <taxon>Sphingomonadaceae</taxon>
        <taxon>Sphingomonas</taxon>
    </lineage>
</organism>
<dbReference type="EMBL" id="CP009571">
    <property type="protein sequence ID" value="AIT06362.1"/>
    <property type="molecule type" value="Genomic_DNA"/>
</dbReference>
<name>A0A097EFL5_9SPHN</name>
<dbReference type="Proteomes" id="UP000033200">
    <property type="component" value="Chromosome"/>
</dbReference>
<dbReference type="InterPro" id="IPR046715">
    <property type="entry name" value="DUF6607"/>
</dbReference>
<dbReference type="STRING" id="1549858.MC45_08230"/>
<dbReference type="AlphaFoldDB" id="A0A097EFL5"/>
<proteinExistence type="predicted"/>
<accession>A0A097EFL5</accession>
<dbReference type="Pfam" id="PF20311">
    <property type="entry name" value="DUF6607"/>
    <property type="match status" value="1"/>
</dbReference>
<evidence type="ECO:0000313" key="1">
    <source>
        <dbReference type="EMBL" id="AIT06362.1"/>
    </source>
</evidence>